<protein>
    <recommendedName>
        <fullName evidence="10">G-protein coupled receptors family 1 profile domain-containing protein</fullName>
    </recommendedName>
</protein>
<accession>A0A9W9ZJU8</accession>
<evidence type="ECO:0000256" key="8">
    <source>
        <dbReference type="RuleBase" id="RU000688"/>
    </source>
</evidence>
<name>A0A9W9ZJU8_9CNID</name>
<feature type="transmembrane region" description="Helical" evidence="9">
    <location>
        <begin position="120"/>
        <end position="140"/>
    </location>
</feature>
<evidence type="ECO:0000256" key="2">
    <source>
        <dbReference type="ARBA" id="ARBA00022692"/>
    </source>
</evidence>
<dbReference type="Gene3D" id="1.20.1070.10">
    <property type="entry name" value="Rhodopsin 7-helix transmembrane proteins"/>
    <property type="match status" value="1"/>
</dbReference>
<organism evidence="11 12">
    <name type="scientific">Desmophyllum pertusum</name>
    <dbReference type="NCBI Taxonomy" id="174260"/>
    <lineage>
        <taxon>Eukaryota</taxon>
        <taxon>Metazoa</taxon>
        <taxon>Cnidaria</taxon>
        <taxon>Anthozoa</taxon>
        <taxon>Hexacorallia</taxon>
        <taxon>Scleractinia</taxon>
        <taxon>Caryophylliina</taxon>
        <taxon>Caryophylliidae</taxon>
        <taxon>Desmophyllum</taxon>
    </lineage>
</organism>
<dbReference type="Pfam" id="PF01423">
    <property type="entry name" value="LSM"/>
    <property type="match status" value="1"/>
</dbReference>
<dbReference type="InterPro" id="IPR050125">
    <property type="entry name" value="GPCR_opsins"/>
</dbReference>
<dbReference type="InterPro" id="IPR000276">
    <property type="entry name" value="GPCR_Rhodpsn"/>
</dbReference>
<keyword evidence="2 8" id="KW-0812">Transmembrane</keyword>
<dbReference type="PANTHER" id="PTHR24240">
    <property type="entry name" value="OPSIN"/>
    <property type="match status" value="1"/>
</dbReference>
<comment type="subcellular location">
    <subcellularLocation>
        <location evidence="1">Membrane</location>
        <topology evidence="1">Multi-pass membrane protein</topology>
    </subcellularLocation>
</comment>
<evidence type="ECO:0000256" key="6">
    <source>
        <dbReference type="ARBA" id="ARBA00023170"/>
    </source>
</evidence>
<evidence type="ECO:0000256" key="3">
    <source>
        <dbReference type="ARBA" id="ARBA00022989"/>
    </source>
</evidence>
<feature type="transmembrane region" description="Helical" evidence="9">
    <location>
        <begin position="219"/>
        <end position="245"/>
    </location>
</feature>
<keyword evidence="7 8" id="KW-0807">Transducer</keyword>
<gene>
    <name evidence="11" type="ORF">OS493_031187</name>
</gene>
<dbReference type="InterPro" id="IPR017452">
    <property type="entry name" value="GPCR_Rhodpsn_7TM"/>
</dbReference>
<evidence type="ECO:0000256" key="9">
    <source>
        <dbReference type="SAM" id="Phobius"/>
    </source>
</evidence>
<dbReference type="PRINTS" id="PR00237">
    <property type="entry name" value="GPCRRHODOPSN"/>
</dbReference>
<evidence type="ECO:0000256" key="7">
    <source>
        <dbReference type="ARBA" id="ARBA00023224"/>
    </source>
</evidence>
<proteinExistence type="inferred from homology"/>
<feature type="transmembrane region" description="Helical" evidence="9">
    <location>
        <begin position="78"/>
        <end position="99"/>
    </location>
</feature>
<dbReference type="InterPro" id="IPR001163">
    <property type="entry name" value="Sm_dom_euk/arc"/>
</dbReference>
<keyword evidence="5 9" id="KW-0472">Membrane</keyword>
<dbReference type="GO" id="GO:0004930">
    <property type="term" value="F:G protein-coupled receptor activity"/>
    <property type="evidence" value="ECO:0007669"/>
    <property type="project" value="UniProtKB-KW"/>
</dbReference>
<sequence length="353" mass="39404">MVLVELKNGETYNGHLVSCDNWMNINLREVICTSRVIDMVKDEMVKQGRSRGTGRPGTLFASTMVTGRMIYSMPGCRLSGFLVHFLTYVSMTTMTLTAVNRYFRVVKPQLYKTLFGERRSWIILATLWVLIAAFVLYPTVFNLAELTFNPALSSCAYTFVSKGAEIAFTLTVVCVFVVFCLSLVCVCYYQVSKAISKHNADVFLSLQGLSAHEIKLSKVLFITVFAFAMCWLPTFGVILIIRVILGKAPHALAVVIPFPVSDLQCSEPLIYGALSPPFRREFRRLLTFKQTVHLTDESQRSVVPSATHERGLALEQISINHQSQVDVSNPGGMGLTKYNIISSRRLPGCRCGI</sequence>
<dbReference type="EMBL" id="MU825908">
    <property type="protein sequence ID" value="KAJ7383017.1"/>
    <property type="molecule type" value="Genomic_DNA"/>
</dbReference>
<dbReference type="Gene3D" id="2.30.30.100">
    <property type="match status" value="1"/>
</dbReference>
<dbReference type="SUPFAM" id="SSF81321">
    <property type="entry name" value="Family A G protein-coupled receptor-like"/>
    <property type="match status" value="1"/>
</dbReference>
<keyword evidence="6 8" id="KW-0675">Receptor</keyword>
<dbReference type="OrthoDB" id="5950040at2759"/>
<evidence type="ECO:0000259" key="10">
    <source>
        <dbReference type="PROSITE" id="PS50262"/>
    </source>
</evidence>
<dbReference type="SUPFAM" id="SSF50182">
    <property type="entry name" value="Sm-like ribonucleoproteins"/>
    <property type="match status" value="1"/>
</dbReference>
<feature type="transmembrane region" description="Helical" evidence="9">
    <location>
        <begin position="166"/>
        <end position="189"/>
    </location>
</feature>
<comment type="similarity">
    <text evidence="8">Belongs to the G-protein coupled receptor 1 family.</text>
</comment>
<comment type="caution">
    <text evidence="11">The sequence shown here is derived from an EMBL/GenBank/DDBJ whole genome shotgun (WGS) entry which is preliminary data.</text>
</comment>
<evidence type="ECO:0000313" key="12">
    <source>
        <dbReference type="Proteomes" id="UP001163046"/>
    </source>
</evidence>
<dbReference type="Pfam" id="PF00001">
    <property type="entry name" value="7tm_1"/>
    <property type="match status" value="1"/>
</dbReference>
<dbReference type="AlphaFoldDB" id="A0A9W9ZJU8"/>
<keyword evidence="12" id="KW-1185">Reference proteome</keyword>
<evidence type="ECO:0000256" key="4">
    <source>
        <dbReference type="ARBA" id="ARBA00023040"/>
    </source>
</evidence>
<dbReference type="CDD" id="cd00637">
    <property type="entry name" value="7tm_classA_rhodopsin-like"/>
    <property type="match status" value="1"/>
</dbReference>
<evidence type="ECO:0000313" key="11">
    <source>
        <dbReference type="EMBL" id="KAJ7383017.1"/>
    </source>
</evidence>
<dbReference type="GO" id="GO:0016020">
    <property type="term" value="C:membrane"/>
    <property type="evidence" value="ECO:0007669"/>
    <property type="project" value="UniProtKB-SubCell"/>
</dbReference>
<dbReference type="InterPro" id="IPR010920">
    <property type="entry name" value="LSM_dom_sf"/>
</dbReference>
<evidence type="ECO:0000256" key="5">
    <source>
        <dbReference type="ARBA" id="ARBA00023136"/>
    </source>
</evidence>
<feature type="domain" description="G-protein coupled receptors family 1 profile" evidence="10">
    <location>
        <begin position="76"/>
        <end position="271"/>
    </location>
</feature>
<dbReference type="PROSITE" id="PS00237">
    <property type="entry name" value="G_PROTEIN_RECEP_F1_1"/>
    <property type="match status" value="1"/>
</dbReference>
<evidence type="ECO:0000256" key="1">
    <source>
        <dbReference type="ARBA" id="ARBA00004141"/>
    </source>
</evidence>
<keyword evidence="3 9" id="KW-1133">Transmembrane helix</keyword>
<dbReference type="Proteomes" id="UP001163046">
    <property type="component" value="Unassembled WGS sequence"/>
</dbReference>
<reference evidence="11" key="1">
    <citation type="submission" date="2023-01" db="EMBL/GenBank/DDBJ databases">
        <title>Genome assembly of the deep-sea coral Lophelia pertusa.</title>
        <authorList>
            <person name="Herrera S."/>
            <person name="Cordes E."/>
        </authorList>
    </citation>
    <scope>NUCLEOTIDE SEQUENCE</scope>
    <source>
        <strain evidence="11">USNM1676648</strain>
        <tissue evidence="11">Polyp</tissue>
    </source>
</reference>
<keyword evidence="4 8" id="KW-0297">G-protein coupled receptor</keyword>
<dbReference type="PROSITE" id="PS50262">
    <property type="entry name" value="G_PROTEIN_RECEP_F1_2"/>
    <property type="match status" value="1"/>
</dbReference>